<dbReference type="GO" id="GO:0005730">
    <property type="term" value="C:nucleolus"/>
    <property type="evidence" value="ECO:0007669"/>
    <property type="project" value="TreeGrafter"/>
</dbReference>
<gene>
    <name evidence="3" type="ORF">L210DRAFT_3508558</name>
</gene>
<proteinExistence type="predicted"/>
<reference evidence="3" key="1">
    <citation type="submission" date="2019-10" db="EMBL/GenBank/DDBJ databases">
        <authorList>
            <consortium name="DOE Joint Genome Institute"/>
            <person name="Kuo A."/>
            <person name="Miyauchi S."/>
            <person name="Kiss E."/>
            <person name="Drula E."/>
            <person name="Kohler A."/>
            <person name="Sanchez-Garcia M."/>
            <person name="Andreopoulos B."/>
            <person name="Barry K.W."/>
            <person name="Bonito G."/>
            <person name="Buee M."/>
            <person name="Carver A."/>
            <person name="Chen C."/>
            <person name="Cichocki N."/>
            <person name="Clum A."/>
            <person name="Culley D."/>
            <person name="Crous P.W."/>
            <person name="Fauchery L."/>
            <person name="Girlanda M."/>
            <person name="Hayes R."/>
            <person name="Keri Z."/>
            <person name="LaButti K."/>
            <person name="Lipzen A."/>
            <person name="Lombard V."/>
            <person name="Magnuson J."/>
            <person name="Maillard F."/>
            <person name="Morin E."/>
            <person name="Murat C."/>
            <person name="Nolan M."/>
            <person name="Ohm R."/>
            <person name="Pangilinan J."/>
            <person name="Pereira M."/>
            <person name="Perotto S."/>
            <person name="Peter M."/>
            <person name="Riley R."/>
            <person name="Sitrit Y."/>
            <person name="Stielow B."/>
            <person name="Szollosi G."/>
            <person name="Zifcakova L."/>
            <person name="Stursova M."/>
            <person name="Spatafora J.W."/>
            <person name="Tedersoo L."/>
            <person name="Vaario L.-M."/>
            <person name="Yamada A."/>
            <person name="Yan M."/>
            <person name="Wang P."/>
            <person name="Xu J."/>
            <person name="Bruns T."/>
            <person name="Baldrian P."/>
            <person name="Vilgalys R."/>
            <person name="Henrissat B."/>
            <person name="Grigoriev I.V."/>
            <person name="Hibbett D."/>
            <person name="Nagy L.G."/>
            <person name="Martin F.M."/>
        </authorList>
    </citation>
    <scope>NUCLEOTIDE SEQUENCE</scope>
    <source>
        <strain evidence="3">BED1</strain>
    </source>
</reference>
<dbReference type="GO" id="GO:0000466">
    <property type="term" value="P:maturation of 5.8S rRNA from tricistronic rRNA transcript (SSU-rRNA, 5.8S rRNA, LSU-rRNA)"/>
    <property type="evidence" value="ECO:0007669"/>
    <property type="project" value="TreeGrafter"/>
</dbReference>
<dbReference type="AlphaFoldDB" id="A0AAD4BHF8"/>
<feature type="region of interest" description="Disordered" evidence="1">
    <location>
        <begin position="814"/>
        <end position="841"/>
    </location>
</feature>
<protein>
    <recommendedName>
        <fullName evidence="2">URB1 C-terminal domain-containing protein</fullName>
    </recommendedName>
</protein>
<name>A0AAD4BHF8_BOLED</name>
<evidence type="ECO:0000259" key="2">
    <source>
        <dbReference type="Pfam" id="PF16201"/>
    </source>
</evidence>
<dbReference type="PANTHER" id="PTHR13500:SF0">
    <property type="entry name" value="NUCLEOLAR PRE-RIBOSOMAL-ASSOCIATED PROTEIN 1"/>
    <property type="match status" value="1"/>
</dbReference>
<accession>A0AAD4BHF8</accession>
<comment type="caution">
    <text evidence="3">The sequence shown here is derived from an EMBL/GenBank/DDBJ whole genome shotgun (WGS) entry which is preliminary data.</text>
</comment>
<sequence length="904" mass="100959">MPTESMKRAEQQLHRERVLQPLEADLNTRIHLWLGRRDVASAINHRRLILPSCDVPTIAPRHTPTDAIHGLCVSERLAVKVHEAIRGFLAVSFNPANAEDQTLLSPIGSHWADMMTKSLSSGQFDEAVLPGSTLLEDMLLGTLVSQLPSGFDGHITFTEGQQLSTVLSRTKPTHLNDLRSLPISLTSQLFEKETWTGSTGGIIVALLYSNPPSVQAFATWLGSKRWTRLDLRLFAPVLAAFLDCVALTPGDLSEVNDDVLHALVKLLFLGEQHHLTRHLECIHKILGLSGTRRARLVSTLQERIQGIPIMDLTFETTFFARRLIGISGCGALTTSIVDRALQWAVRYLSDDITHSRDSNTALKNLSYVAIQEESLKPYLMEPSLTTLVRRHLLDASMLDLAVALTGKPHLSISISSRSAGDTVLLPRGVKLCVYSMHSSGSIPPTLVYGGTMSLPDRRILSIMRLFEGEKRTSLSIFFSRWSPSPDITVSDALEVVQNFDPVYMLRTCLAFPSWRRLGEEKGLRDGPADDSMYDPLMAIVLSVQMVVKCPPTTPLGWVKVFRSNIIANLEESVQKYDMHETPQVLYVFHLLKNVLHPPSNVGDPPRRLPTFTTLILLHALRGIFYPSNFIYPRTARFLLQRPELDVSDVPMLFGMLYSNSDDWKKERGWMLRMLGDGMASTDDWKVLKRRHTWYLVASLFQSSRNDSAVRAGILEVGDNPGKESMAWLRVLENVLVVADVSKLTRATGDQWCLTICRCVSALLGNIGNGHLAPRRRGHATTQSCLRHTRSFSPPVLSRAVESLQHLEPAIHLHQSLRRPVESDDNAPLARPPHRTQGLHDVPVSLDPLRTWGEIVEALWRAAMAPVNDDEDGTHGTWAMAMLTRRLLVWRALVGEEACPALTHR</sequence>
<dbReference type="GO" id="GO:0000463">
    <property type="term" value="P:maturation of LSU-rRNA from tricistronic rRNA transcript (SSU-rRNA, 5.8S rRNA, LSU-rRNA)"/>
    <property type="evidence" value="ECO:0007669"/>
    <property type="project" value="TreeGrafter"/>
</dbReference>
<keyword evidence="4" id="KW-1185">Reference proteome</keyword>
<reference evidence="3" key="2">
    <citation type="journal article" date="2020" name="Nat. Commun.">
        <title>Large-scale genome sequencing of mycorrhizal fungi provides insights into the early evolution of symbiotic traits.</title>
        <authorList>
            <person name="Miyauchi S."/>
            <person name="Kiss E."/>
            <person name="Kuo A."/>
            <person name="Drula E."/>
            <person name="Kohler A."/>
            <person name="Sanchez-Garcia M."/>
            <person name="Morin E."/>
            <person name="Andreopoulos B."/>
            <person name="Barry K.W."/>
            <person name="Bonito G."/>
            <person name="Buee M."/>
            <person name="Carver A."/>
            <person name="Chen C."/>
            <person name="Cichocki N."/>
            <person name="Clum A."/>
            <person name="Culley D."/>
            <person name="Crous P.W."/>
            <person name="Fauchery L."/>
            <person name="Girlanda M."/>
            <person name="Hayes R.D."/>
            <person name="Keri Z."/>
            <person name="LaButti K."/>
            <person name="Lipzen A."/>
            <person name="Lombard V."/>
            <person name="Magnuson J."/>
            <person name="Maillard F."/>
            <person name="Murat C."/>
            <person name="Nolan M."/>
            <person name="Ohm R.A."/>
            <person name="Pangilinan J."/>
            <person name="Pereira M.F."/>
            <person name="Perotto S."/>
            <person name="Peter M."/>
            <person name="Pfister S."/>
            <person name="Riley R."/>
            <person name="Sitrit Y."/>
            <person name="Stielow J.B."/>
            <person name="Szollosi G."/>
            <person name="Zifcakova L."/>
            <person name="Stursova M."/>
            <person name="Spatafora J.W."/>
            <person name="Tedersoo L."/>
            <person name="Vaario L.M."/>
            <person name="Yamada A."/>
            <person name="Yan M."/>
            <person name="Wang P."/>
            <person name="Xu J."/>
            <person name="Bruns T."/>
            <person name="Baldrian P."/>
            <person name="Vilgalys R."/>
            <person name="Dunand C."/>
            <person name="Henrissat B."/>
            <person name="Grigoriev I.V."/>
            <person name="Hibbett D."/>
            <person name="Nagy L.G."/>
            <person name="Martin F.M."/>
        </authorList>
    </citation>
    <scope>NUCLEOTIDE SEQUENCE</scope>
    <source>
        <strain evidence="3">BED1</strain>
    </source>
</reference>
<dbReference type="InterPro" id="IPR039844">
    <property type="entry name" value="URB1"/>
</dbReference>
<feature type="domain" description="URB1 C-terminal" evidence="2">
    <location>
        <begin position="564"/>
        <end position="716"/>
    </location>
</feature>
<dbReference type="PANTHER" id="PTHR13500">
    <property type="entry name" value="NUCLEOLAR PRERIBOSOMAL-ASSOCIATED PROTEIN 1"/>
    <property type="match status" value="1"/>
</dbReference>
<dbReference type="Proteomes" id="UP001194468">
    <property type="component" value="Unassembled WGS sequence"/>
</dbReference>
<evidence type="ECO:0000313" key="3">
    <source>
        <dbReference type="EMBL" id="KAF8429386.1"/>
    </source>
</evidence>
<dbReference type="InterPro" id="IPR032436">
    <property type="entry name" value="URB1_C"/>
</dbReference>
<evidence type="ECO:0000256" key="1">
    <source>
        <dbReference type="SAM" id="MobiDB-lite"/>
    </source>
</evidence>
<dbReference type="Pfam" id="PF16201">
    <property type="entry name" value="NopRA1"/>
    <property type="match status" value="1"/>
</dbReference>
<evidence type="ECO:0000313" key="4">
    <source>
        <dbReference type="Proteomes" id="UP001194468"/>
    </source>
</evidence>
<organism evidence="3 4">
    <name type="scientific">Boletus edulis BED1</name>
    <dbReference type="NCBI Taxonomy" id="1328754"/>
    <lineage>
        <taxon>Eukaryota</taxon>
        <taxon>Fungi</taxon>
        <taxon>Dikarya</taxon>
        <taxon>Basidiomycota</taxon>
        <taxon>Agaricomycotina</taxon>
        <taxon>Agaricomycetes</taxon>
        <taxon>Agaricomycetidae</taxon>
        <taxon>Boletales</taxon>
        <taxon>Boletineae</taxon>
        <taxon>Boletaceae</taxon>
        <taxon>Boletoideae</taxon>
        <taxon>Boletus</taxon>
    </lineage>
</organism>
<dbReference type="EMBL" id="WHUW01000068">
    <property type="protein sequence ID" value="KAF8429386.1"/>
    <property type="molecule type" value="Genomic_DNA"/>
</dbReference>